<evidence type="ECO:0000313" key="2">
    <source>
        <dbReference type="EMBL" id="VAX19502.1"/>
    </source>
</evidence>
<dbReference type="SMART" id="SM00387">
    <property type="entry name" value="HATPase_c"/>
    <property type="match status" value="1"/>
</dbReference>
<dbReference type="InterPro" id="IPR003594">
    <property type="entry name" value="HATPase_dom"/>
</dbReference>
<dbReference type="Gene3D" id="3.30.565.10">
    <property type="entry name" value="Histidine kinase-like ATPase, C-terminal domain"/>
    <property type="match status" value="1"/>
</dbReference>
<dbReference type="PANTHER" id="PTHR45569">
    <property type="entry name" value="SENSOR PROTEIN KDPD"/>
    <property type="match status" value="1"/>
</dbReference>
<sequence>MAVDKISLYHNIVSLLNRANSQSELQNALNVTLDELLGFLSFSYGAIRVNTGAGRRSLTAETKGGGLKLCFDKLNAPDCLCKKAIESENPGAIVAGDSIGLCCKMRLSTLVCAPIMAGGENAGLFLAAATEKIAASDDQIAFINLICRNIGDTAQRTHAVESDHQRALDMKTVNAIGRLITSKLNLKDMVREIVSTLGGVLETDEVNVIVYDGAQSELSFLASYFADGSKLNRPEVYPLSDGINSWIIKNRRPLLMTYNTQKECEKLGIRHGGRPAKSWLGAPMIYQDRVVGVISVQSYTKTGLYDDNSEYLIAAVANQCAVAVENARLFEEIIDREEEKERLYFSLTHDLLSLINPVAGFTKILKTIPAKAKEERARLIDNITNATEKITRFAEDILIYAKIKSGKLVLDISRQDVLKPLDNAIRVYLPELDMRKIELSVNGRDIGVNGSRHPGSQLDKKNLGLEKLFSVESVMADLDAAQIERVFLNCIGNSVKHARSKIEIEVTSSGALVTCRVRDDGDGVPSDQCAALFEEYYQADEQQKGVGLGLPSVKKIIELHDGAIKAVSDIQAGFTIEFSWPRTLADRQEREMAGRSAL</sequence>
<dbReference type="GO" id="GO:0000155">
    <property type="term" value="F:phosphorelay sensor kinase activity"/>
    <property type="evidence" value="ECO:0007669"/>
    <property type="project" value="InterPro"/>
</dbReference>
<name>A0A3B1BUS5_9ZZZZ</name>
<dbReference type="InterPro" id="IPR029016">
    <property type="entry name" value="GAF-like_dom_sf"/>
</dbReference>
<dbReference type="InterPro" id="IPR036097">
    <property type="entry name" value="HisK_dim/P_sf"/>
</dbReference>
<dbReference type="AlphaFoldDB" id="A0A3B1BUS5"/>
<dbReference type="PRINTS" id="PR00344">
    <property type="entry name" value="BCTRLSENSOR"/>
</dbReference>
<dbReference type="PANTHER" id="PTHR45569:SF1">
    <property type="entry name" value="SENSOR PROTEIN KDPD"/>
    <property type="match status" value="1"/>
</dbReference>
<dbReference type="Gene3D" id="3.30.450.40">
    <property type="match status" value="1"/>
</dbReference>
<gene>
    <name evidence="2" type="ORF">MNBD_NITROSPINAE04-2461</name>
</gene>
<dbReference type="InterPro" id="IPR036890">
    <property type="entry name" value="HATPase_C_sf"/>
</dbReference>
<dbReference type="GO" id="GO:0005886">
    <property type="term" value="C:plasma membrane"/>
    <property type="evidence" value="ECO:0007669"/>
    <property type="project" value="TreeGrafter"/>
</dbReference>
<dbReference type="SMART" id="SM00065">
    <property type="entry name" value="GAF"/>
    <property type="match status" value="1"/>
</dbReference>
<dbReference type="InterPro" id="IPR052023">
    <property type="entry name" value="Histidine_kinase_KdpD"/>
</dbReference>
<dbReference type="SUPFAM" id="SSF47384">
    <property type="entry name" value="Homodimeric domain of signal transducing histidine kinase"/>
    <property type="match status" value="1"/>
</dbReference>
<accession>A0A3B1BUS5</accession>
<dbReference type="EMBL" id="UOGA01000158">
    <property type="protein sequence ID" value="VAX19502.1"/>
    <property type="molecule type" value="Genomic_DNA"/>
</dbReference>
<evidence type="ECO:0000259" key="1">
    <source>
        <dbReference type="PROSITE" id="PS50109"/>
    </source>
</evidence>
<dbReference type="InterPro" id="IPR005467">
    <property type="entry name" value="His_kinase_dom"/>
</dbReference>
<organism evidence="2">
    <name type="scientific">hydrothermal vent metagenome</name>
    <dbReference type="NCBI Taxonomy" id="652676"/>
    <lineage>
        <taxon>unclassified sequences</taxon>
        <taxon>metagenomes</taxon>
        <taxon>ecological metagenomes</taxon>
    </lineage>
</organism>
<dbReference type="Pfam" id="PF02518">
    <property type="entry name" value="HATPase_c"/>
    <property type="match status" value="1"/>
</dbReference>
<dbReference type="InterPro" id="IPR003018">
    <property type="entry name" value="GAF"/>
</dbReference>
<dbReference type="Pfam" id="PF13185">
    <property type="entry name" value="GAF_2"/>
    <property type="match status" value="1"/>
</dbReference>
<dbReference type="SUPFAM" id="SSF55781">
    <property type="entry name" value="GAF domain-like"/>
    <property type="match status" value="2"/>
</dbReference>
<proteinExistence type="predicted"/>
<protein>
    <recommendedName>
        <fullName evidence="1">Histidine kinase domain-containing protein</fullName>
    </recommendedName>
</protein>
<reference evidence="2" key="1">
    <citation type="submission" date="2018-06" db="EMBL/GenBank/DDBJ databases">
        <authorList>
            <person name="Zhirakovskaya E."/>
        </authorList>
    </citation>
    <scope>NUCLEOTIDE SEQUENCE</scope>
</reference>
<dbReference type="PROSITE" id="PS50109">
    <property type="entry name" value="HIS_KIN"/>
    <property type="match status" value="1"/>
</dbReference>
<dbReference type="SUPFAM" id="SSF55874">
    <property type="entry name" value="ATPase domain of HSP90 chaperone/DNA topoisomerase II/histidine kinase"/>
    <property type="match status" value="1"/>
</dbReference>
<dbReference type="InterPro" id="IPR004358">
    <property type="entry name" value="Sig_transdc_His_kin-like_C"/>
</dbReference>
<dbReference type="Gene3D" id="1.10.287.130">
    <property type="match status" value="1"/>
</dbReference>
<feature type="domain" description="Histidine kinase" evidence="1">
    <location>
        <begin position="346"/>
        <end position="584"/>
    </location>
</feature>